<evidence type="ECO:0000313" key="1">
    <source>
        <dbReference type="EMBL" id="KAJ3521511.1"/>
    </source>
</evidence>
<name>A0ACC1RKG0_9APHY</name>
<dbReference type="Proteomes" id="UP001148662">
    <property type="component" value="Unassembled WGS sequence"/>
</dbReference>
<keyword evidence="2" id="KW-1185">Reference proteome</keyword>
<protein>
    <submittedName>
        <fullName evidence="1">Uncharacterized protein</fullName>
    </submittedName>
</protein>
<organism evidence="1 2">
    <name type="scientific">Phlebia brevispora</name>
    <dbReference type="NCBI Taxonomy" id="194682"/>
    <lineage>
        <taxon>Eukaryota</taxon>
        <taxon>Fungi</taxon>
        <taxon>Dikarya</taxon>
        <taxon>Basidiomycota</taxon>
        <taxon>Agaricomycotina</taxon>
        <taxon>Agaricomycetes</taxon>
        <taxon>Polyporales</taxon>
        <taxon>Meruliaceae</taxon>
        <taxon>Phlebia</taxon>
    </lineage>
</organism>
<sequence length="295" mass="32209">MTSASGKNDVDASSSMFTRAVSIYTSDRTSASSFFSFSSLASHPHGVLYPRSLASILSVSQRVVLRIQFSTGMHDGPATTTARLFGLLQQNEAEDDSLGSTHFGQLSQILCETLTPPPRVLHASSPSDTYSLDSGCAPYHGDGLFLGKHKGSCMKIEEQIAHSRGSSALGYYQVAKYVPKFAKAACPQVGKKTPACTRFSTITYDNYDLVGLNLPAFLSVISSRVQATFCTHICVHFNHNLTRPRSTSQQRNPKYFSLGNNAWPTSLLKHLILNTKSFHSSSTRLHSSDDAPYDR</sequence>
<reference evidence="1" key="1">
    <citation type="submission" date="2022-07" db="EMBL/GenBank/DDBJ databases">
        <title>Genome Sequence of Phlebia brevispora.</title>
        <authorList>
            <person name="Buettner E."/>
        </authorList>
    </citation>
    <scope>NUCLEOTIDE SEQUENCE</scope>
    <source>
        <strain evidence="1">MPL23</strain>
    </source>
</reference>
<accession>A0ACC1RKG0</accession>
<comment type="caution">
    <text evidence="1">The sequence shown here is derived from an EMBL/GenBank/DDBJ whole genome shotgun (WGS) entry which is preliminary data.</text>
</comment>
<proteinExistence type="predicted"/>
<dbReference type="EMBL" id="JANHOG010002625">
    <property type="protein sequence ID" value="KAJ3521511.1"/>
    <property type="molecule type" value="Genomic_DNA"/>
</dbReference>
<evidence type="ECO:0000313" key="2">
    <source>
        <dbReference type="Proteomes" id="UP001148662"/>
    </source>
</evidence>
<gene>
    <name evidence="1" type="ORF">NM688_g9007</name>
</gene>